<proteinExistence type="predicted"/>
<comment type="subcellular location">
    <subcellularLocation>
        <location evidence="1">Cell membrane</location>
        <topology evidence="1">Multi-pass membrane protein</topology>
    </subcellularLocation>
</comment>
<evidence type="ECO:0000256" key="6">
    <source>
        <dbReference type="SAM" id="Phobius"/>
    </source>
</evidence>
<dbReference type="CDD" id="cd06581">
    <property type="entry name" value="TM_PBP1_LivM_like"/>
    <property type="match status" value="1"/>
</dbReference>
<dbReference type="PANTHER" id="PTHR30482">
    <property type="entry name" value="HIGH-AFFINITY BRANCHED-CHAIN AMINO ACID TRANSPORT SYSTEM PERMEASE"/>
    <property type="match status" value="1"/>
</dbReference>
<feature type="transmembrane region" description="Helical" evidence="6">
    <location>
        <begin position="144"/>
        <end position="163"/>
    </location>
</feature>
<evidence type="ECO:0000256" key="1">
    <source>
        <dbReference type="ARBA" id="ARBA00004651"/>
    </source>
</evidence>
<accession>A0A2R7YXJ3</accession>
<keyword evidence="2" id="KW-1003">Cell membrane</keyword>
<dbReference type="InterPro" id="IPR001851">
    <property type="entry name" value="ABC_transp_permease"/>
</dbReference>
<evidence type="ECO:0000256" key="3">
    <source>
        <dbReference type="ARBA" id="ARBA00022692"/>
    </source>
</evidence>
<keyword evidence="4 6" id="KW-1133">Transmembrane helix</keyword>
<comment type="caution">
    <text evidence="7">The sequence shown here is derived from an EMBL/GenBank/DDBJ whole genome shotgun (WGS) entry which is preliminary data.</text>
</comment>
<feature type="transmembrane region" description="Helical" evidence="6">
    <location>
        <begin position="244"/>
        <end position="265"/>
    </location>
</feature>
<dbReference type="OrthoDB" id="9814461at2"/>
<feature type="transmembrane region" description="Helical" evidence="6">
    <location>
        <begin position="277"/>
        <end position="304"/>
    </location>
</feature>
<feature type="transmembrane region" description="Helical" evidence="6">
    <location>
        <begin position="29"/>
        <end position="48"/>
    </location>
</feature>
<dbReference type="Proteomes" id="UP000244867">
    <property type="component" value="Unassembled WGS sequence"/>
</dbReference>
<evidence type="ECO:0000256" key="4">
    <source>
        <dbReference type="ARBA" id="ARBA00022989"/>
    </source>
</evidence>
<dbReference type="Pfam" id="PF02653">
    <property type="entry name" value="BPD_transp_2"/>
    <property type="match status" value="1"/>
</dbReference>
<reference evidence="7 8" key="1">
    <citation type="submission" date="2018-03" db="EMBL/GenBank/DDBJ databases">
        <authorList>
            <person name="Keele B.F."/>
        </authorList>
    </citation>
    <scope>NUCLEOTIDE SEQUENCE [LARGE SCALE GENOMIC DNA]</scope>
    <source>
        <strain evidence="7 8">IB-3</strain>
    </source>
</reference>
<dbReference type="EMBL" id="PYXZ01000004">
    <property type="protein sequence ID" value="PUA81073.1"/>
    <property type="molecule type" value="Genomic_DNA"/>
</dbReference>
<feature type="transmembrane region" description="Helical" evidence="6">
    <location>
        <begin position="81"/>
        <end position="100"/>
    </location>
</feature>
<evidence type="ECO:0000256" key="2">
    <source>
        <dbReference type="ARBA" id="ARBA00022475"/>
    </source>
</evidence>
<dbReference type="GO" id="GO:0015658">
    <property type="term" value="F:branched-chain amino acid transmembrane transporter activity"/>
    <property type="evidence" value="ECO:0007669"/>
    <property type="project" value="InterPro"/>
</dbReference>
<evidence type="ECO:0000313" key="7">
    <source>
        <dbReference type="EMBL" id="PUA81073.1"/>
    </source>
</evidence>
<sequence>MSTMRHDDTTTTEHPVLGSPARRLLTHSAVRNGLAAATVTAVGLLAVYTVDDFTVGSVAMLTAYACVAMGLTVLIGGNGQISLGHAALMAVGAYTMALFLEPRTTALREVPVLSVALALVLAVLVTLCVGLLIGLAAARLRGPYLAGATLSFGVAVPGLVTYFDHWFNGEQGLPVPPPDMPTALDNALWLPDRFVALIGVVAVGVTFFVLANVKRSAVGRHWAAVRDDEIAAQLCGLSIPREQVTAFAVSAATAGLGGAVLALFLQGVNPHSFDLRLSLGVLAAVVIGGLGSLRGAIWGSALVVFLQKVLADMDVDENLPSASYGLLLIVVMLAAPGGIQGLLSRLGDRLPRRSTHHQGDN</sequence>
<feature type="transmembrane region" description="Helical" evidence="6">
    <location>
        <begin position="112"/>
        <end position="138"/>
    </location>
</feature>
<dbReference type="AlphaFoldDB" id="A0A2R7YXJ3"/>
<name>A0A2R7YXJ3_9ACTN</name>
<feature type="transmembrane region" description="Helical" evidence="6">
    <location>
        <begin position="324"/>
        <end position="343"/>
    </location>
</feature>
<feature type="transmembrane region" description="Helical" evidence="6">
    <location>
        <begin position="194"/>
        <end position="213"/>
    </location>
</feature>
<keyword evidence="3 6" id="KW-0812">Transmembrane</keyword>
<evidence type="ECO:0000256" key="5">
    <source>
        <dbReference type="ARBA" id="ARBA00023136"/>
    </source>
</evidence>
<protein>
    <submittedName>
        <fullName evidence="7">Branched-chain amino acid ABC transporter permease</fullName>
    </submittedName>
</protein>
<keyword evidence="8" id="KW-1185">Reference proteome</keyword>
<keyword evidence="5 6" id="KW-0472">Membrane</keyword>
<organism evidence="7 8">
    <name type="scientific">Nocardioides currus</name>
    <dbReference type="NCBI Taxonomy" id="2133958"/>
    <lineage>
        <taxon>Bacteria</taxon>
        <taxon>Bacillati</taxon>
        <taxon>Actinomycetota</taxon>
        <taxon>Actinomycetes</taxon>
        <taxon>Propionibacteriales</taxon>
        <taxon>Nocardioidaceae</taxon>
        <taxon>Nocardioides</taxon>
    </lineage>
</organism>
<dbReference type="PANTHER" id="PTHR30482:SF20">
    <property type="entry name" value="HIGH-AFFINITY BRANCHED-CHAIN AMINO ACID TRANSPORT SYSTEM PERMEASE PROTEIN LIVM"/>
    <property type="match status" value="1"/>
</dbReference>
<evidence type="ECO:0000313" key="8">
    <source>
        <dbReference type="Proteomes" id="UP000244867"/>
    </source>
</evidence>
<dbReference type="InterPro" id="IPR043428">
    <property type="entry name" value="LivM-like"/>
</dbReference>
<dbReference type="GO" id="GO:0005886">
    <property type="term" value="C:plasma membrane"/>
    <property type="evidence" value="ECO:0007669"/>
    <property type="project" value="UniProtKB-SubCell"/>
</dbReference>
<gene>
    <name evidence="7" type="ORF">C7S10_11930</name>
</gene>
<feature type="transmembrane region" description="Helical" evidence="6">
    <location>
        <begin position="55"/>
        <end position="75"/>
    </location>
</feature>